<feature type="disulfide bond" evidence="7">
    <location>
        <begin position="58"/>
        <end position="72"/>
    </location>
</feature>
<dbReference type="CDD" id="cd00035">
    <property type="entry name" value="ChtBD1"/>
    <property type="match status" value="2"/>
</dbReference>
<dbReference type="InterPro" id="IPR011330">
    <property type="entry name" value="Glyco_hydro/deAcase_b/a-brl"/>
</dbReference>
<evidence type="ECO:0000256" key="8">
    <source>
        <dbReference type="SAM" id="MobiDB-lite"/>
    </source>
</evidence>
<keyword evidence="12" id="KW-1185">Reference proteome</keyword>
<dbReference type="InterPro" id="IPR001002">
    <property type="entry name" value="Chitin-bd_1"/>
</dbReference>
<feature type="domain" description="Chitin-binding type-1" evidence="9">
    <location>
        <begin position="107"/>
        <end position="151"/>
    </location>
</feature>
<dbReference type="SUPFAM" id="SSF88713">
    <property type="entry name" value="Glycoside hydrolase/deacetylase"/>
    <property type="match status" value="1"/>
</dbReference>
<feature type="region of interest" description="Disordered" evidence="8">
    <location>
        <begin position="153"/>
        <end position="183"/>
    </location>
</feature>
<evidence type="ECO:0000259" key="10">
    <source>
        <dbReference type="PROSITE" id="PS51677"/>
    </source>
</evidence>
<feature type="region of interest" description="Disordered" evidence="8">
    <location>
        <begin position="235"/>
        <end position="350"/>
    </location>
</feature>
<keyword evidence="4" id="KW-0732">Signal</keyword>
<dbReference type="InterPro" id="IPR018371">
    <property type="entry name" value="Chitin-binding_1_CS"/>
</dbReference>
<feature type="disulfide bond" evidence="7">
    <location>
        <begin position="453"/>
        <end position="467"/>
    </location>
</feature>
<dbReference type="PROSITE" id="PS51677">
    <property type="entry name" value="NODB"/>
    <property type="match status" value="1"/>
</dbReference>
<dbReference type="Gene3D" id="3.30.60.10">
    <property type="entry name" value="Endochitinase-like"/>
    <property type="match status" value="5"/>
</dbReference>
<reference evidence="11 12" key="1">
    <citation type="submission" date="2023-09" db="EMBL/GenBank/DDBJ databases">
        <title>Pangenome analysis of Batrachochytrium dendrobatidis and related Chytrids.</title>
        <authorList>
            <person name="Yacoub M.N."/>
            <person name="Stajich J.E."/>
            <person name="James T.Y."/>
        </authorList>
    </citation>
    <scope>NUCLEOTIDE SEQUENCE [LARGE SCALE GENOMIC DNA]</scope>
    <source>
        <strain evidence="11 12">JEL0888</strain>
    </source>
</reference>
<keyword evidence="3" id="KW-0479">Metal-binding</keyword>
<feature type="disulfide bond" evidence="7">
    <location>
        <begin position="370"/>
        <end position="384"/>
    </location>
</feature>
<feature type="domain" description="Chitin-binding type-1" evidence="9">
    <location>
        <begin position="41"/>
        <end position="85"/>
    </location>
</feature>
<feature type="compositionally biased region" description="Pro residues" evidence="8">
    <location>
        <begin position="300"/>
        <end position="313"/>
    </location>
</feature>
<keyword evidence="2 7" id="KW-0147">Chitin-binding</keyword>
<feature type="compositionally biased region" description="Pro residues" evidence="8">
    <location>
        <begin position="270"/>
        <end position="292"/>
    </location>
</feature>
<evidence type="ECO:0000256" key="6">
    <source>
        <dbReference type="ARBA" id="ARBA00023277"/>
    </source>
</evidence>
<evidence type="ECO:0000256" key="5">
    <source>
        <dbReference type="ARBA" id="ARBA00022801"/>
    </source>
</evidence>
<evidence type="ECO:0008006" key="13">
    <source>
        <dbReference type="Google" id="ProtNLM"/>
    </source>
</evidence>
<feature type="disulfide bond" evidence="7">
    <location>
        <begin position="53"/>
        <end position="65"/>
    </location>
</feature>
<name>A0ABR4N701_9FUNG</name>
<dbReference type="PANTHER" id="PTHR46471">
    <property type="entry name" value="CHITIN DEACETYLASE"/>
    <property type="match status" value="1"/>
</dbReference>
<dbReference type="PRINTS" id="PR01217">
    <property type="entry name" value="PRICHEXTENSN"/>
</dbReference>
<evidence type="ECO:0000256" key="1">
    <source>
        <dbReference type="ARBA" id="ARBA00001941"/>
    </source>
</evidence>
<keyword evidence="7" id="KW-1015">Disulfide bond</keyword>
<evidence type="ECO:0000259" key="9">
    <source>
        <dbReference type="PROSITE" id="PS50941"/>
    </source>
</evidence>
<feature type="disulfide bond" evidence="7">
    <location>
        <begin position="119"/>
        <end position="131"/>
    </location>
</feature>
<feature type="disulfide bond" evidence="7">
    <location>
        <begin position="199"/>
        <end position="211"/>
    </location>
</feature>
<sequence length="727" mass="74836">MQCNDTPAHCGAGCQAAFGRCGLTTTTSSPKASPTPSAIPDVRCGSGGNGVQCPNNLCCSFASWCGNTDAHCGTGCQSPFGRCNSQTTSASPTRSPTPSPTPSTIPDVRCGSGGNGVQCPNNLCCSFASWCGNTDAHCGTGCQSPFGRCNSQTTSASPTRSPVSPTPSQASPTPSPTLIISPDGTCGINEDGKNTGYRCGGTDCCSQYGYCGASDDYCLASAGCQKGFGRCGPLVASSSQSSPTPSPVSPTPSPISPTPSQASPTLSPISPTPSPISPTPSPISPTPSPISPTPSQASPTPSPVSPTPSPVSPTPSQASPTPSPVSPTPSKASSSSASPTPSPTLPLSPDGTCGNNNGKNTGFRCDVGQCCSQYGYCGTTSEYCAIPGCQAGFGLCGVLPTSSSSVRITTTSASKTTSAAPSPTSTVTISPDGTCGITDVGKNTGYTCPSGQCCSQYGYCGTTSDYCNAKSQCAFGVCSGTSTTTAASPSPAPTNFPQPDPSKAAPYIEACKRSGTFALTFDDGPSSYVPRLLDILKANGVKATFFINGRNFADLTQADSQDRLRRAFNEGHQIASHTLTHADLATLSNAAMWQEMADNDALIKAVIGKRPVYMRPPYGSYNDNVLAAMGTWGYKVIGWNVDSKDYEHTGQPNFMQLNEDNYNSDLAAIGAKFPTTPLMTLQHDHVPEDSTPDGWAQHVITEFKARGYTFVTVGECLNDSPANWYRN</sequence>
<feature type="disulfide bond" evidence="7">
    <location>
        <begin position="44"/>
        <end position="59"/>
    </location>
</feature>
<keyword evidence="5" id="KW-0378">Hydrolase</keyword>
<feature type="compositionally biased region" description="Low complexity" evidence="8">
    <location>
        <begin position="258"/>
        <end position="269"/>
    </location>
</feature>
<feature type="disulfide bond" evidence="7">
    <location>
        <begin position="110"/>
        <end position="125"/>
    </location>
</feature>
<dbReference type="Proteomes" id="UP001527925">
    <property type="component" value="Unassembled WGS sequence"/>
</dbReference>
<dbReference type="InterPro" id="IPR002509">
    <property type="entry name" value="NODB_dom"/>
</dbReference>
<protein>
    <recommendedName>
        <fullName evidence="13">Chitooligosaccharide deacetylase</fullName>
    </recommendedName>
</protein>
<feature type="domain" description="Chitin-binding type-1" evidence="9">
    <location>
        <begin position="183"/>
        <end position="233"/>
    </location>
</feature>
<gene>
    <name evidence="11" type="ORF">HK105_205118</name>
</gene>
<dbReference type="SUPFAM" id="SSF57016">
    <property type="entry name" value="Plant lectins/antimicrobial peptides"/>
    <property type="match status" value="5"/>
</dbReference>
<evidence type="ECO:0000256" key="4">
    <source>
        <dbReference type="ARBA" id="ARBA00022729"/>
    </source>
</evidence>
<proteinExistence type="predicted"/>
<dbReference type="SMART" id="SM00270">
    <property type="entry name" value="ChtBD1"/>
    <property type="match status" value="5"/>
</dbReference>
<dbReference type="PANTHER" id="PTHR46471:SF2">
    <property type="entry name" value="CHITIN DEACETYLASE-RELATED"/>
    <property type="match status" value="1"/>
</dbReference>
<comment type="caution">
    <text evidence="7">Lacks conserved residue(s) required for the propagation of feature annotation.</text>
</comment>
<feature type="disulfide bond" evidence="7">
    <location>
        <begin position="124"/>
        <end position="138"/>
    </location>
</feature>
<dbReference type="PROSITE" id="PS00026">
    <property type="entry name" value="CHIT_BIND_I_1"/>
    <property type="match status" value="3"/>
</dbReference>
<dbReference type="Gene3D" id="3.20.20.370">
    <property type="entry name" value="Glycoside hydrolase/deacetylase"/>
    <property type="match status" value="1"/>
</dbReference>
<dbReference type="Pfam" id="PF01522">
    <property type="entry name" value="Polysacc_deac_1"/>
    <property type="match status" value="1"/>
</dbReference>
<evidence type="ECO:0000313" key="12">
    <source>
        <dbReference type="Proteomes" id="UP001527925"/>
    </source>
</evidence>
<evidence type="ECO:0000256" key="3">
    <source>
        <dbReference type="ARBA" id="ARBA00022723"/>
    </source>
</evidence>
<feature type="domain" description="Chitin-binding type-1" evidence="9">
    <location>
        <begin position="432"/>
        <end position="480"/>
    </location>
</feature>
<feature type="disulfide bond" evidence="7">
    <location>
        <begin position="448"/>
        <end position="460"/>
    </location>
</feature>
<comment type="caution">
    <text evidence="11">The sequence shown here is derived from an EMBL/GenBank/DDBJ whole genome shotgun (WGS) entry which is preliminary data.</text>
</comment>
<feature type="disulfide bond" evidence="7">
    <location>
        <begin position="365"/>
        <end position="377"/>
    </location>
</feature>
<feature type="compositionally biased region" description="Low complexity" evidence="8">
    <location>
        <begin position="328"/>
        <end position="339"/>
    </location>
</feature>
<dbReference type="Pfam" id="PF00187">
    <property type="entry name" value="Chitin_bind_1"/>
    <property type="match status" value="4"/>
</dbReference>
<keyword evidence="6" id="KW-0119">Carbohydrate metabolism</keyword>
<feature type="domain" description="NodB homology" evidence="10">
    <location>
        <begin position="515"/>
        <end position="711"/>
    </location>
</feature>
<evidence type="ECO:0000313" key="11">
    <source>
        <dbReference type="EMBL" id="KAL2915253.1"/>
    </source>
</evidence>
<evidence type="ECO:0000256" key="7">
    <source>
        <dbReference type="PROSITE-ProRule" id="PRU00261"/>
    </source>
</evidence>
<dbReference type="PROSITE" id="PS50941">
    <property type="entry name" value="CHIT_BIND_I_2"/>
    <property type="match status" value="5"/>
</dbReference>
<dbReference type="InterPro" id="IPR036861">
    <property type="entry name" value="Endochitinase-like_sf"/>
</dbReference>
<feature type="disulfide bond" evidence="7">
    <location>
        <begin position="204"/>
        <end position="218"/>
    </location>
</feature>
<accession>A0ABR4N701</accession>
<feature type="compositionally biased region" description="Pro residues" evidence="8">
    <location>
        <begin position="244"/>
        <end position="257"/>
    </location>
</feature>
<comment type="cofactor">
    <cofactor evidence="1">
        <name>Co(2+)</name>
        <dbReference type="ChEBI" id="CHEBI:48828"/>
    </cofactor>
</comment>
<feature type="domain" description="Chitin-binding type-1" evidence="9">
    <location>
        <begin position="350"/>
        <end position="398"/>
    </location>
</feature>
<dbReference type="EMBL" id="JADGIZ020000025">
    <property type="protein sequence ID" value="KAL2915253.1"/>
    <property type="molecule type" value="Genomic_DNA"/>
</dbReference>
<feature type="compositionally biased region" description="Low complexity" evidence="8">
    <location>
        <begin position="153"/>
        <end position="182"/>
    </location>
</feature>
<organism evidence="11 12">
    <name type="scientific">Polyrhizophydium stewartii</name>
    <dbReference type="NCBI Taxonomy" id="2732419"/>
    <lineage>
        <taxon>Eukaryota</taxon>
        <taxon>Fungi</taxon>
        <taxon>Fungi incertae sedis</taxon>
        <taxon>Chytridiomycota</taxon>
        <taxon>Chytridiomycota incertae sedis</taxon>
        <taxon>Chytridiomycetes</taxon>
        <taxon>Rhizophydiales</taxon>
        <taxon>Rhizophydiales incertae sedis</taxon>
        <taxon>Polyrhizophydium</taxon>
    </lineage>
</organism>
<dbReference type="CDD" id="cd10951">
    <property type="entry name" value="CE4_ClCDA_like"/>
    <property type="match status" value="1"/>
</dbReference>
<evidence type="ECO:0000256" key="2">
    <source>
        <dbReference type="ARBA" id="ARBA00022669"/>
    </source>
</evidence>